<dbReference type="PANTHER" id="PTHR33175">
    <property type="entry name" value="DNA-BINDING PROTEIN HU"/>
    <property type="match status" value="1"/>
</dbReference>
<evidence type="ECO:0000256" key="4">
    <source>
        <dbReference type="SAM" id="MobiDB-lite"/>
    </source>
</evidence>
<dbReference type="AlphaFoldDB" id="A0A285VRF2"/>
<dbReference type="InterPro" id="IPR020816">
    <property type="entry name" value="Histone-like_DNA-bd_CS"/>
</dbReference>
<comment type="similarity">
    <text evidence="3">Belongs to the bacterial histone-like protein family.</text>
</comment>
<proteinExistence type="inferred from homology"/>
<dbReference type="Pfam" id="PF00216">
    <property type="entry name" value="Bac_DNA_binding"/>
    <property type="match status" value="1"/>
</dbReference>
<accession>A0A285VRF2</accession>
<feature type="compositionally biased region" description="Basic and acidic residues" evidence="4">
    <location>
        <begin position="220"/>
        <end position="244"/>
    </location>
</feature>
<keyword evidence="6" id="KW-1185">Reference proteome</keyword>
<dbReference type="RefSeq" id="WP_220388112.1">
    <property type="nucleotide sequence ID" value="NZ_OBQK01000004.1"/>
</dbReference>
<evidence type="ECO:0000256" key="1">
    <source>
        <dbReference type="ARBA" id="ARBA00023067"/>
    </source>
</evidence>
<dbReference type="Gene3D" id="4.10.520.10">
    <property type="entry name" value="IHF-like DNA-binding proteins"/>
    <property type="match status" value="1"/>
</dbReference>
<dbReference type="InterPro" id="IPR010992">
    <property type="entry name" value="IHF-like_DNA-bd_dom_sf"/>
</dbReference>
<evidence type="ECO:0000256" key="2">
    <source>
        <dbReference type="ARBA" id="ARBA00023125"/>
    </source>
</evidence>
<dbReference type="InterPro" id="IPR000119">
    <property type="entry name" value="Hist_DNA-bd"/>
</dbReference>
<dbReference type="SMART" id="SM00411">
    <property type="entry name" value="BHL"/>
    <property type="match status" value="1"/>
</dbReference>
<feature type="compositionally biased region" description="Basic residues" evidence="4">
    <location>
        <begin position="245"/>
        <end position="254"/>
    </location>
</feature>
<evidence type="ECO:0000313" key="6">
    <source>
        <dbReference type="Proteomes" id="UP000219688"/>
    </source>
</evidence>
<dbReference type="CDD" id="cd13831">
    <property type="entry name" value="HU"/>
    <property type="match status" value="1"/>
</dbReference>
<feature type="compositionally biased region" description="Low complexity" evidence="4">
    <location>
        <begin position="127"/>
        <end position="142"/>
    </location>
</feature>
<sequence length="254" mass="26281">MNKADLIEALAPKVGGRAVATQAVESLVDLVLREVASGGSVVVTGFGTFEKTDRAPRTGRNPRTGEAVPIGATSLPRFRPAAYFKDVVGDPARLPKDGLAGVRVGSDGTAPPREGVPPTVRRGSQPSAGTSGRARSAGSGDAPARRRKAATTGTPSTVRATAPVEPAPEAPEDETSPRSSGLVAGGEEITRGMINAKKAQLARVKSDEVARSAAKKDRKKSKDGQKDKAKEAEKGKEKSKEKGKGKGRSKGRKA</sequence>
<evidence type="ECO:0000313" key="5">
    <source>
        <dbReference type="EMBL" id="SOC55191.1"/>
    </source>
</evidence>
<dbReference type="Proteomes" id="UP000219688">
    <property type="component" value="Unassembled WGS sequence"/>
</dbReference>
<organism evidence="5 6">
    <name type="scientific">Ornithinimicrobium cerasi</name>
    <dbReference type="NCBI Taxonomy" id="2248773"/>
    <lineage>
        <taxon>Bacteria</taxon>
        <taxon>Bacillati</taxon>
        <taxon>Actinomycetota</taxon>
        <taxon>Actinomycetes</taxon>
        <taxon>Micrococcales</taxon>
        <taxon>Ornithinimicrobiaceae</taxon>
        <taxon>Ornithinimicrobium</taxon>
    </lineage>
</organism>
<dbReference type="PRINTS" id="PR01727">
    <property type="entry name" value="DNABINDINGHU"/>
</dbReference>
<dbReference type="GO" id="GO:0003677">
    <property type="term" value="F:DNA binding"/>
    <property type="evidence" value="ECO:0007669"/>
    <property type="project" value="UniProtKB-KW"/>
</dbReference>
<dbReference type="EMBL" id="OBQK01000004">
    <property type="protein sequence ID" value="SOC55191.1"/>
    <property type="molecule type" value="Genomic_DNA"/>
</dbReference>
<dbReference type="GO" id="GO:0030261">
    <property type="term" value="P:chromosome condensation"/>
    <property type="evidence" value="ECO:0007669"/>
    <property type="project" value="UniProtKB-KW"/>
</dbReference>
<dbReference type="GO" id="GO:0030527">
    <property type="term" value="F:structural constituent of chromatin"/>
    <property type="evidence" value="ECO:0007669"/>
    <property type="project" value="InterPro"/>
</dbReference>
<evidence type="ECO:0000256" key="3">
    <source>
        <dbReference type="RuleBase" id="RU003939"/>
    </source>
</evidence>
<keyword evidence="1" id="KW-0226">DNA condensation</keyword>
<dbReference type="GO" id="GO:0005829">
    <property type="term" value="C:cytosol"/>
    <property type="evidence" value="ECO:0007669"/>
    <property type="project" value="TreeGrafter"/>
</dbReference>
<dbReference type="SUPFAM" id="SSF47729">
    <property type="entry name" value="IHF-like DNA-binding proteins"/>
    <property type="match status" value="1"/>
</dbReference>
<reference evidence="6" key="1">
    <citation type="submission" date="2017-08" db="EMBL/GenBank/DDBJ databases">
        <authorList>
            <person name="Varghese N."/>
            <person name="Submissions S."/>
        </authorList>
    </citation>
    <scope>NUCLEOTIDE SEQUENCE [LARGE SCALE GENOMIC DNA]</scope>
    <source>
        <strain evidence="6">USBA17B2</strain>
    </source>
</reference>
<feature type="region of interest" description="Disordered" evidence="4">
    <location>
        <begin position="94"/>
        <end position="254"/>
    </location>
</feature>
<dbReference type="PANTHER" id="PTHR33175:SF3">
    <property type="entry name" value="DNA-BINDING PROTEIN HU-BETA"/>
    <property type="match status" value="1"/>
</dbReference>
<gene>
    <name evidence="5" type="ORF">SAMN05421879_104248</name>
</gene>
<protein>
    <submittedName>
        <fullName evidence="5">DNA-binding protein HU-beta</fullName>
    </submittedName>
</protein>
<name>A0A285VRF2_9MICO</name>
<keyword evidence="2 5" id="KW-0238">DNA-binding</keyword>
<dbReference type="PROSITE" id="PS00045">
    <property type="entry name" value="HISTONE_LIKE"/>
    <property type="match status" value="1"/>
</dbReference>